<dbReference type="PANTHER" id="PTHR43626">
    <property type="entry name" value="ACYL-COA N-ACYLTRANSFERASE"/>
    <property type="match status" value="1"/>
</dbReference>
<sequence>MNVKYVINGELNAEEIIEVFKSVGWNKNKDIIVPAFKNSYYIMAYYEDELLGFSRAISDNYYYTGIYDVVVKPEYQGRGIAKRMVESLVEEFKGTYFFLTYTEGKRAFYEKCGFEDNSNAMWIPL</sequence>
<dbReference type="GO" id="GO:0005737">
    <property type="term" value="C:cytoplasm"/>
    <property type="evidence" value="ECO:0007669"/>
    <property type="project" value="TreeGrafter"/>
</dbReference>
<keyword evidence="1" id="KW-0808">Transferase</keyword>
<feature type="domain" description="N-acetyltransferase" evidence="3">
    <location>
        <begin position="3"/>
        <end position="125"/>
    </location>
</feature>
<evidence type="ECO:0000256" key="1">
    <source>
        <dbReference type="ARBA" id="ARBA00022679"/>
    </source>
</evidence>
<dbReference type="Pfam" id="PF00583">
    <property type="entry name" value="Acetyltransf_1"/>
    <property type="match status" value="1"/>
</dbReference>
<dbReference type="InterPro" id="IPR016181">
    <property type="entry name" value="Acyl_CoA_acyltransferase"/>
</dbReference>
<dbReference type="GO" id="GO:0008080">
    <property type="term" value="F:N-acetyltransferase activity"/>
    <property type="evidence" value="ECO:0007669"/>
    <property type="project" value="InterPro"/>
</dbReference>
<dbReference type="AlphaFoldDB" id="A0A942UY27"/>
<dbReference type="InterPro" id="IPR000182">
    <property type="entry name" value="GNAT_dom"/>
</dbReference>
<gene>
    <name evidence="4" type="ORF">GOQ27_10635</name>
</gene>
<evidence type="ECO:0000259" key="3">
    <source>
        <dbReference type="PROSITE" id="PS51186"/>
    </source>
</evidence>
<name>A0A942UY27_9FIRM</name>
<dbReference type="PROSITE" id="PS51186">
    <property type="entry name" value="GNAT"/>
    <property type="match status" value="1"/>
</dbReference>
<dbReference type="Proteomes" id="UP000724672">
    <property type="component" value="Unassembled WGS sequence"/>
</dbReference>
<evidence type="ECO:0000256" key="2">
    <source>
        <dbReference type="ARBA" id="ARBA00023315"/>
    </source>
</evidence>
<protein>
    <submittedName>
        <fullName evidence="4">GNAT family N-acetyltransferase</fullName>
    </submittedName>
</protein>
<proteinExistence type="predicted"/>
<dbReference type="PANTHER" id="PTHR43626:SF4">
    <property type="entry name" value="GCN5-RELATED N-ACETYLTRANSFERASE 2, CHLOROPLASTIC"/>
    <property type="match status" value="1"/>
</dbReference>
<dbReference type="SUPFAM" id="SSF55729">
    <property type="entry name" value="Acyl-CoA N-acyltransferases (Nat)"/>
    <property type="match status" value="1"/>
</dbReference>
<dbReference type="CDD" id="cd04301">
    <property type="entry name" value="NAT_SF"/>
    <property type="match status" value="1"/>
</dbReference>
<dbReference type="EMBL" id="WSFT01000039">
    <property type="protein sequence ID" value="MBS4538924.1"/>
    <property type="molecule type" value="Genomic_DNA"/>
</dbReference>
<dbReference type="RefSeq" id="WP_203366848.1">
    <property type="nucleotide sequence ID" value="NZ_WSFT01000039.1"/>
</dbReference>
<evidence type="ECO:0000313" key="5">
    <source>
        <dbReference type="Proteomes" id="UP000724672"/>
    </source>
</evidence>
<accession>A0A942UY27</accession>
<organism evidence="4 5">
    <name type="scientific">Anaeromonas frigoriresistens</name>
    <dbReference type="NCBI Taxonomy" id="2683708"/>
    <lineage>
        <taxon>Bacteria</taxon>
        <taxon>Bacillati</taxon>
        <taxon>Bacillota</taxon>
        <taxon>Tissierellia</taxon>
        <taxon>Tissierellales</taxon>
        <taxon>Thermohalobacteraceae</taxon>
        <taxon>Anaeromonas</taxon>
    </lineage>
</organism>
<evidence type="ECO:0000313" key="4">
    <source>
        <dbReference type="EMBL" id="MBS4538924.1"/>
    </source>
</evidence>
<reference evidence="4" key="1">
    <citation type="submission" date="2019-12" db="EMBL/GenBank/DDBJ databases">
        <title>Clostridiaceae gen. nov. sp. nov., isolated from sediment in Xinjiang, China.</title>
        <authorList>
            <person name="Zhang R."/>
        </authorList>
    </citation>
    <scope>NUCLEOTIDE SEQUENCE</scope>
    <source>
        <strain evidence="4">D2Q-11</strain>
    </source>
</reference>
<comment type="caution">
    <text evidence="4">The sequence shown here is derived from an EMBL/GenBank/DDBJ whole genome shotgun (WGS) entry which is preliminary data.</text>
</comment>
<dbReference type="Gene3D" id="3.40.630.30">
    <property type="match status" value="1"/>
</dbReference>
<keyword evidence="5" id="KW-1185">Reference proteome</keyword>
<keyword evidence="2" id="KW-0012">Acyltransferase</keyword>
<dbReference type="InterPro" id="IPR045039">
    <property type="entry name" value="NSI-like"/>
</dbReference>